<proteinExistence type="predicted"/>
<protein>
    <submittedName>
        <fullName evidence="1">Uncharacterized protein</fullName>
    </submittedName>
</protein>
<name>A0A3E4QY94_9ACTN</name>
<dbReference type="AlphaFoldDB" id="A0A3E4QY94"/>
<reference evidence="1 2" key="1">
    <citation type="submission" date="2018-08" db="EMBL/GenBank/DDBJ databases">
        <title>A genome reference for cultivated species of the human gut microbiota.</title>
        <authorList>
            <person name="Zou Y."/>
            <person name="Xue W."/>
            <person name="Luo G."/>
        </authorList>
    </citation>
    <scope>NUCLEOTIDE SEQUENCE [LARGE SCALE GENOMIC DNA]</scope>
    <source>
        <strain evidence="1 2">TF08-14</strain>
    </source>
</reference>
<gene>
    <name evidence="1" type="ORF">DXC81_00480</name>
</gene>
<sequence>MGGFLMLIDLRAKHDVGAWGHPVVLFDSGMGCWVVSCANSLRILIARTRHEPYTREGVLVLDLARWLLGEQVF</sequence>
<evidence type="ECO:0000313" key="2">
    <source>
        <dbReference type="Proteomes" id="UP000260943"/>
    </source>
</evidence>
<accession>A0A3E4QY94</accession>
<dbReference type="Proteomes" id="UP000260943">
    <property type="component" value="Unassembled WGS sequence"/>
</dbReference>
<comment type="caution">
    <text evidence="1">The sequence shown here is derived from an EMBL/GenBank/DDBJ whole genome shotgun (WGS) entry which is preliminary data.</text>
</comment>
<evidence type="ECO:0000313" key="1">
    <source>
        <dbReference type="EMBL" id="RGL12180.1"/>
    </source>
</evidence>
<organism evidence="1 2">
    <name type="scientific">Collinsella tanakaei</name>
    <dbReference type="NCBI Taxonomy" id="626935"/>
    <lineage>
        <taxon>Bacteria</taxon>
        <taxon>Bacillati</taxon>
        <taxon>Actinomycetota</taxon>
        <taxon>Coriobacteriia</taxon>
        <taxon>Coriobacteriales</taxon>
        <taxon>Coriobacteriaceae</taxon>
        <taxon>Collinsella</taxon>
    </lineage>
</organism>
<dbReference type="EMBL" id="QSRJ01000001">
    <property type="protein sequence ID" value="RGL12180.1"/>
    <property type="molecule type" value="Genomic_DNA"/>
</dbReference>